<feature type="transmembrane region" description="Helical" evidence="9">
    <location>
        <begin position="77"/>
        <end position="96"/>
    </location>
</feature>
<evidence type="ECO:0008006" key="11">
    <source>
        <dbReference type="Google" id="ProtNLM"/>
    </source>
</evidence>
<feature type="transmembrane region" description="Helical" evidence="9">
    <location>
        <begin position="238"/>
        <end position="255"/>
    </location>
</feature>
<evidence type="ECO:0000256" key="8">
    <source>
        <dbReference type="ARBA" id="ARBA00037998"/>
    </source>
</evidence>
<comment type="subcellular location">
    <subcellularLocation>
        <location evidence="1">Cell membrane</location>
        <topology evidence="1">Multi-pass membrane protein</topology>
    </subcellularLocation>
</comment>
<protein>
    <recommendedName>
        <fullName evidence="11">Branched-chain amino acid ABC transporter permease</fullName>
    </recommendedName>
</protein>
<feature type="transmembrane region" description="Helical" evidence="9">
    <location>
        <begin position="160"/>
        <end position="180"/>
    </location>
</feature>
<evidence type="ECO:0000256" key="3">
    <source>
        <dbReference type="ARBA" id="ARBA00022475"/>
    </source>
</evidence>
<feature type="transmembrane region" description="Helical" evidence="9">
    <location>
        <begin position="262"/>
        <end position="282"/>
    </location>
</feature>
<organism evidence="10">
    <name type="scientific">marine metagenome</name>
    <dbReference type="NCBI Taxonomy" id="408172"/>
    <lineage>
        <taxon>unclassified sequences</taxon>
        <taxon>metagenomes</taxon>
        <taxon>ecological metagenomes</taxon>
    </lineage>
</organism>
<proteinExistence type="inferred from homology"/>
<evidence type="ECO:0000256" key="7">
    <source>
        <dbReference type="ARBA" id="ARBA00023136"/>
    </source>
</evidence>
<evidence type="ECO:0000313" key="10">
    <source>
        <dbReference type="EMBL" id="SUZ63954.1"/>
    </source>
</evidence>
<reference evidence="10" key="1">
    <citation type="submission" date="2018-05" db="EMBL/GenBank/DDBJ databases">
        <authorList>
            <person name="Lanie J.A."/>
            <person name="Ng W.-L."/>
            <person name="Kazmierczak K.M."/>
            <person name="Andrzejewski T.M."/>
            <person name="Davidsen T.M."/>
            <person name="Wayne K.J."/>
            <person name="Tettelin H."/>
            <person name="Glass J.I."/>
            <person name="Rusch D."/>
            <person name="Podicherti R."/>
            <person name="Tsui H.-C.T."/>
            <person name="Winkler M.E."/>
        </authorList>
    </citation>
    <scope>NUCLEOTIDE SEQUENCE</scope>
</reference>
<evidence type="ECO:0000256" key="4">
    <source>
        <dbReference type="ARBA" id="ARBA00022692"/>
    </source>
</evidence>
<evidence type="ECO:0000256" key="2">
    <source>
        <dbReference type="ARBA" id="ARBA00022448"/>
    </source>
</evidence>
<evidence type="ECO:0000256" key="9">
    <source>
        <dbReference type="SAM" id="Phobius"/>
    </source>
</evidence>
<dbReference type="GO" id="GO:0006865">
    <property type="term" value="P:amino acid transport"/>
    <property type="evidence" value="ECO:0007669"/>
    <property type="project" value="UniProtKB-KW"/>
</dbReference>
<dbReference type="InterPro" id="IPR001851">
    <property type="entry name" value="ABC_transp_permease"/>
</dbReference>
<dbReference type="CDD" id="cd06582">
    <property type="entry name" value="TM_PBP1_LivH_like"/>
    <property type="match status" value="1"/>
</dbReference>
<dbReference type="GO" id="GO:0022857">
    <property type="term" value="F:transmembrane transporter activity"/>
    <property type="evidence" value="ECO:0007669"/>
    <property type="project" value="InterPro"/>
</dbReference>
<dbReference type="PANTHER" id="PTHR11795:SF451">
    <property type="entry name" value="ABC TRANSPORTER PERMEASE PROTEIN"/>
    <property type="match status" value="1"/>
</dbReference>
<accession>A0A381PBF6</accession>
<keyword evidence="7 9" id="KW-0472">Membrane</keyword>
<name>A0A381PBF6_9ZZZZ</name>
<gene>
    <name evidence="10" type="ORF">METZ01_LOCUS16808</name>
</gene>
<feature type="transmembrane region" description="Helical" evidence="9">
    <location>
        <begin position="108"/>
        <end position="132"/>
    </location>
</feature>
<feature type="transmembrane region" description="Helical" evidence="9">
    <location>
        <begin position="288"/>
        <end position="309"/>
    </location>
</feature>
<feature type="transmembrane region" description="Helical" evidence="9">
    <location>
        <begin position="211"/>
        <end position="232"/>
    </location>
</feature>
<evidence type="ECO:0000256" key="1">
    <source>
        <dbReference type="ARBA" id="ARBA00004651"/>
    </source>
</evidence>
<dbReference type="AlphaFoldDB" id="A0A381PBF6"/>
<dbReference type="Pfam" id="PF02653">
    <property type="entry name" value="BPD_transp_2"/>
    <property type="match status" value="1"/>
</dbReference>
<keyword evidence="3" id="KW-1003">Cell membrane</keyword>
<dbReference type="InterPro" id="IPR052157">
    <property type="entry name" value="BCAA_transport_permease"/>
</dbReference>
<keyword evidence="5" id="KW-0029">Amino-acid transport</keyword>
<feature type="transmembrane region" description="Helical" evidence="9">
    <location>
        <begin position="6"/>
        <end position="29"/>
    </location>
</feature>
<keyword evidence="2" id="KW-0813">Transport</keyword>
<dbReference type="GO" id="GO:0005886">
    <property type="term" value="C:plasma membrane"/>
    <property type="evidence" value="ECO:0007669"/>
    <property type="project" value="UniProtKB-SubCell"/>
</dbReference>
<keyword evidence="4 9" id="KW-0812">Transmembrane</keyword>
<dbReference type="PANTHER" id="PTHR11795">
    <property type="entry name" value="BRANCHED-CHAIN AMINO ACID TRANSPORT SYSTEM PERMEASE PROTEIN LIVH"/>
    <property type="match status" value="1"/>
</dbReference>
<evidence type="ECO:0000256" key="5">
    <source>
        <dbReference type="ARBA" id="ARBA00022970"/>
    </source>
</evidence>
<sequence>MDLVLLLQRICDALFNSAIYSSLALALVIIFRSTGLLNFAQGEMATFTAYIAFVLLSGPQPRLTGGGLAGLVPGVPLPIPLAITGAVICGMAGGAVTERALIRPLGRAPDLALVNITIGLLLATNSLMAQWWGTGPRMFPAIFPSGAGQHFNILGARLRYSTVGVWAILLTVLVLLIVLLRHTRTGLAFRAVSISPSNAELVGVRVGPTLMYGWALASGFGALAACLSANSVLLEPNMMLRVLVYAFAAATLGGLDSPKGALVGGVIIGLSQTLIPAYVPFIGFELSVLPALLAMTAILLVRPAGLYGTKRIERV</sequence>
<evidence type="ECO:0000256" key="6">
    <source>
        <dbReference type="ARBA" id="ARBA00022989"/>
    </source>
</evidence>
<keyword evidence="6 9" id="KW-1133">Transmembrane helix</keyword>
<dbReference type="EMBL" id="UINC01000928">
    <property type="protein sequence ID" value="SUZ63954.1"/>
    <property type="molecule type" value="Genomic_DNA"/>
</dbReference>
<comment type="similarity">
    <text evidence="8">Belongs to the binding-protein-dependent transport system permease family. LivHM subfamily.</text>
</comment>